<protein>
    <submittedName>
        <fullName evidence="1">Uncharacterized protein</fullName>
    </submittedName>
</protein>
<sequence length="187" mass="18538">MAGAGLAGALATPLCDASRAGGLPRIAGDGLDVQRCLARLFVALWMRAVAASQHPAAYELLAKLCAQHIVSLQEAAADTAVVGADAEPSVAVAGAAAARGEALAACASVLAEAIAYRNERSLSTEGWGVVATGESPADGRGLRGSAAAACKPGALRDLLRGALQPASGRRLSPVPGVAALEALLPLL</sequence>
<evidence type="ECO:0000313" key="1">
    <source>
        <dbReference type="EMBL" id="CAD8347089.1"/>
    </source>
</evidence>
<organism evidence="1">
    <name type="scientific">Pyrodinium bahamense</name>
    <dbReference type="NCBI Taxonomy" id="73915"/>
    <lineage>
        <taxon>Eukaryota</taxon>
        <taxon>Sar</taxon>
        <taxon>Alveolata</taxon>
        <taxon>Dinophyceae</taxon>
        <taxon>Gonyaulacales</taxon>
        <taxon>Pyrocystaceae</taxon>
        <taxon>Pyrodinium</taxon>
    </lineage>
</organism>
<proteinExistence type="predicted"/>
<reference evidence="1" key="1">
    <citation type="submission" date="2021-01" db="EMBL/GenBank/DDBJ databases">
        <authorList>
            <person name="Corre E."/>
            <person name="Pelletier E."/>
            <person name="Niang G."/>
            <person name="Scheremetjew M."/>
            <person name="Finn R."/>
            <person name="Kale V."/>
            <person name="Holt S."/>
            <person name="Cochrane G."/>
            <person name="Meng A."/>
            <person name="Brown T."/>
            <person name="Cohen L."/>
        </authorList>
    </citation>
    <scope>NUCLEOTIDE SEQUENCE</scope>
    <source>
        <strain evidence="1">Pbaha01</strain>
    </source>
</reference>
<name>A0A7R9ZXV3_9DINO</name>
<dbReference type="AlphaFoldDB" id="A0A7R9ZXV3"/>
<gene>
    <name evidence="1" type="ORF">PBAH0796_LOCUS2827</name>
</gene>
<dbReference type="EMBL" id="HBEG01004745">
    <property type="protein sequence ID" value="CAD8347089.1"/>
    <property type="molecule type" value="Transcribed_RNA"/>
</dbReference>
<accession>A0A7R9ZXV3</accession>